<accession>A0A6C0C963</accession>
<organism evidence="1">
    <name type="scientific">viral metagenome</name>
    <dbReference type="NCBI Taxonomy" id="1070528"/>
    <lineage>
        <taxon>unclassified sequences</taxon>
        <taxon>metagenomes</taxon>
        <taxon>organismal metagenomes</taxon>
    </lineage>
</organism>
<reference evidence="1" key="1">
    <citation type="journal article" date="2020" name="Nature">
        <title>Giant virus diversity and host interactions through global metagenomics.</title>
        <authorList>
            <person name="Schulz F."/>
            <person name="Roux S."/>
            <person name="Paez-Espino D."/>
            <person name="Jungbluth S."/>
            <person name="Walsh D.A."/>
            <person name="Denef V.J."/>
            <person name="McMahon K.D."/>
            <person name="Konstantinidis K.T."/>
            <person name="Eloe-Fadrosh E.A."/>
            <person name="Kyrpides N.C."/>
            <person name="Woyke T."/>
        </authorList>
    </citation>
    <scope>NUCLEOTIDE SEQUENCE</scope>
    <source>
        <strain evidence="1">GVMAG-M-3300020192-26</strain>
    </source>
</reference>
<name>A0A6C0C963_9ZZZZ</name>
<dbReference type="AlphaFoldDB" id="A0A6C0C963"/>
<evidence type="ECO:0000313" key="1">
    <source>
        <dbReference type="EMBL" id="QHT00863.1"/>
    </source>
</evidence>
<sequence>MITSGISEITKSITEICVSKRKEVDGAVKLLRFELSDPFKSASPDLANFIEGYKGLSYCARKVVGEDDVNEVLNVIFGCMYLMNCHNEPKNVDKVWDTWRICYNDSKINIDSGLKYIIDDCSRFRDYFVGNNILFGAGVSVISLCKLGPTLFGNMMNSINKTMNISFPLSQNLLSGLRMMSTIGKAVASVTVVLSIFILVNDSIEVHKIDETYKPFNDFYFDVNSKIDSMREVPNAMHEHIYSVQKYSLLCKRIEENAVDD</sequence>
<protein>
    <submittedName>
        <fullName evidence="1">Uncharacterized protein</fullName>
    </submittedName>
</protein>
<dbReference type="EMBL" id="MN739360">
    <property type="protein sequence ID" value="QHT00863.1"/>
    <property type="molecule type" value="Genomic_DNA"/>
</dbReference>
<proteinExistence type="predicted"/>